<dbReference type="OrthoDB" id="4484645at2"/>
<feature type="transmembrane region" description="Helical" evidence="1">
    <location>
        <begin position="263"/>
        <end position="283"/>
    </location>
</feature>
<organism evidence="3 4">
    <name type="scientific">Maridesulfovibrio ferrireducens</name>
    <dbReference type="NCBI Taxonomy" id="246191"/>
    <lineage>
        <taxon>Bacteria</taxon>
        <taxon>Pseudomonadati</taxon>
        <taxon>Thermodesulfobacteriota</taxon>
        <taxon>Desulfovibrionia</taxon>
        <taxon>Desulfovibrionales</taxon>
        <taxon>Desulfovibrionaceae</taxon>
        <taxon>Maridesulfovibrio</taxon>
    </lineage>
</organism>
<dbReference type="Proteomes" id="UP000199053">
    <property type="component" value="Unassembled WGS sequence"/>
</dbReference>
<proteinExistence type="predicted"/>
<accession>A0A1G9KSN7</accession>
<keyword evidence="1" id="KW-0812">Transmembrane</keyword>
<gene>
    <name evidence="3" type="ORF">SAMN05660337_3200</name>
</gene>
<evidence type="ECO:0000256" key="1">
    <source>
        <dbReference type="SAM" id="Phobius"/>
    </source>
</evidence>
<evidence type="ECO:0000313" key="4">
    <source>
        <dbReference type="Proteomes" id="UP000199053"/>
    </source>
</evidence>
<dbReference type="STRING" id="246191.SAMN05660337_3200"/>
<feature type="transmembrane region" description="Helical" evidence="1">
    <location>
        <begin position="185"/>
        <end position="203"/>
    </location>
</feature>
<evidence type="ECO:0000313" key="3">
    <source>
        <dbReference type="EMBL" id="SDL52721.1"/>
    </source>
</evidence>
<protein>
    <recommendedName>
        <fullName evidence="2">DUF7973 domain-containing protein</fullName>
    </recommendedName>
</protein>
<feature type="domain" description="DUF7973" evidence="2">
    <location>
        <begin position="5"/>
        <end position="149"/>
    </location>
</feature>
<dbReference type="AlphaFoldDB" id="A0A1G9KSN7"/>
<feature type="transmembrane region" description="Helical" evidence="1">
    <location>
        <begin position="12"/>
        <end position="44"/>
    </location>
</feature>
<dbReference type="RefSeq" id="WP_092162886.1">
    <property type="nucleotide sequence ID" value="NZ_FNGA01000005.1"/>
</dbReference>
<sequence length="317" mass="32813">MEPFSINTLVMCFAGGIVGGAIGGLFSFIICGLMVMAGCLVMMASGSDFMLLQVGLGPIFGPHVGGFASGVAASTYAAAVSKNHPGGAAKDILSSLMGTSWDVLLVGGLTALAGHFLLQLFAMIPVVNKTDMIALSVVATALLARLLFQKEMPWGNSKSIKDFGYLKTDDHKISWIPWMLPLPKMVLYGFGAGVLSAAMAAQAKAAMDPMVAAGVISAAGAFVVPLIMGWAAAAISLIALQLGTGAIQQVPVWHCQAILSALAYLYFGNILIAGMVGACAALLQELMARMFWNHGSNHVDPPAAAIAVGTLMLNLIK</sequence>
<evidence type="ECO:0000259" key="2">
    <source>
        <dbReference type="Pfam" id="PF25928"/>
    </source>
</evidence>
<dbReference type="EMBL" id="FNGA01000005">
    <property type="protein sequence ID" value="SDL52721.1"/>
    <property type="molecule type" value="Genomic_DNA"/>
</dbReference>
<feature type="transmembrane region" description="Helical" evidence="1">
    <location>
        <begin position="215"/>
        <end position="243"/>
    </location>
</feature>
<reference evidence="4" key="1">
    <citation type="submission" date="2016-10" db="EMBL/GenBank/DDBJ databases">
        <authorList>
            <person name="Varghese N."/>
            <person name="Submissions S."/>
        </authorList>
    </citation>
    <scope>NUCLEOTIDE SEQUENCE [LARGE SCALE GENOMIC DNA]</scope>
    <source>
        <strain evidence="4">DSM 16995</strain>
    </source>
</reference>
<keyword evidence="1" id="KW-1133">Transmembrane helix</keyword>
<name>A0A1G9KSN7_9BACT</name>
<keyword evidence="4" id="KW-1185">Reference proteome</keyword>
<feature type="domain" description="DUF7973" evidence="2">
    <location>
        <begin position="212"/>
        <end position="315"/>
    </location>
</feature>
<feature type="transmembrane region" description="Helical" evidence="1">
    <location>
        <begin position="103"/>
        <end position="124"/>
    </location>
</feature>
<keyword evidence="1" id="KW-0472">Membrane</keyword>
<dbReference type="Pfam" id="PF25928">
    <property type="entry name" value="DUF7973"/>
    <property type="match status" value="2"/>
</dbReference>
<dbReference type="InterPro" id="IPR058279">
    <property type="entry name" value="DUF7973"/>
</dbReference>